<reference evidence="1" key="1">
    <citation type="submission" date="2020-12" db="EMBL/GenBank/DDBJ databases">
        <title>Clostridium thailandense sp. nov., a novel acetogenic bacterium isolated from peat land soil in Thailand.</title>
        <authorList>
            <person name="Chaikitkaew S."/>
            <person name="Birkeland N.K."/>
        </authorList>
    </citation>
    <scope>NUCLEOTIDE SEQUENCE</scope>
    <source>
        <strain evidence="1">PL3</strain>
    </source>
</reference>
<protein>
    <submittedName>
        <fullName evidence="1">Uncharacterized protein</fullName>
    </submittedName>
</protein>
<sequence length="91" mass="10867">MYEYVEYTEKLKSLLEDIFNEEFMQDNTRFSGFESFKYSSAVFINWDADQLIYNKEVFDNFVKESTNFSSWEEMVQAGTSKYFNIKKQGGI</sequence>
<dbReference type="EMBL" id="JAEEGC010000217">
    <property type="protein sequence ID" value="MBV7276856.1"/>
    <property type="molecule type" value="Genomic_DNA"/>
</dbReference>
<accession>A0A949U3S0</accession>
<evidence type="ECO:0000313" key="2">
    <source>
        <dbReference type="Proteomes" id="UP000694308"/>
    </source>
</evidence>
<comment type="caution">
    <text evidence="1">The sequence shown here is derived from an EMBL/GenBank/DDBJ whole genome shotgun (WGS) entry which is preliminary data.</text>
</comment>
<evidence type="ECO:0000313" key="1">
    <source>
        <dbReference type="EMBL" id="MBV7276856.1"/>
    </source>
</evidence>
<dbReference type="RefSeq" id="WP_218323934.1">
    <property type="nucleotide sequence ID" value="NZ_JAEEGC010000217.1"/>
</dbReference>
<keyword evidence="2" id="KW-1185">Reference proteome</keyword>
<dbReference type="AlphaFoldDB" id="A0A949U3S0"/>
<name>A0A949U3S0_9CLOT</name>
<gene>
    <name evidence="1" type="ORF">I6U48_28715</name>
</gene>
<organism evidence="1 2">
    <name type="scientific">Clostridium thailandense</name>
    <dbReference type="NCBI Taxonomy" id="2794346"/>
    <lineage>
        <taxon>Bacteria</taxon>
        <taxon>Bacillati</taxon>
        <taxon>Bacillota</taxon>
        <taxon>Clostridia</taxon>
        <taxon>Eubacteriales</taxon>
        <taxon>Clostridiaceae</taxon>
        <taxon>Clostridium</taxon>
    </lineage>
</organism>
<dbReference type="Proteomes" id="UP000694308">
    <property type="component" value="Unassembled WGS sequence"/>
</dbReference>
<proteinExistence type="predicted"/>